<dbReference type="CDD" id="cd02766">
    <property type="entry name" value="MopB_3"/>
    <property type="match status" value="1"/>
</dbReference>
<evidence type="ECO:0000256" key="1">
    <source>
        <dbReference type="ARBA" id="ARBA00001942"/>
    </source>
</evidence>
<evidence type="ECO:0000313" key="9">
    <source>
        <dbReference type="EMBL" id="MBY6275947.1"/>
    </source>
</evidence>
<dbReference type="RefSeq" id="WP_273378845.1">
    <property type="nucleotide sequence ID" value="NZ_PIUK01000048.1"/>
</dbReference>
<dbReference type="Gene3D" id="3.30.2070.10">
    <property type="entry name" value="Formate dehydrogenase/DMSO reductase"/>
    <property type="match status" value="1"/>
</dbReference>
<dbReference type="InterPro" id="IPR006963">
    <property type="entry name" value="Mopterin_OxRdtase_4Fe-4S_dom"/>
</dbReference>
<dbReference type="GO" id="GO:0046872">
    <property type="term" value="F:metal ion binding"/>
    <property type="evidence" value="ECO:0007669"/>
    <property type="project" value="UniProtKB-KW"/>
</dbReference>
<protein>
    <submittedName>
        <fullName evidence="9">Molybdopterin oxidoreductase</fullName>
    </submittedName>
</protein>
<dbReference type="SMART" id="SM00926">
    <property type="entry name" value="Molybdop_Fe4S4"/>
    <property type="match status" value="1"/>
</dbReference>
<dbReference type="Pfam" id="PF01568">
    <property type="entry name" value="Molydop_binding"/>
    <property type="match status" value="1"/>
</dbReference>
<feature type="domain" description="4Fe-4S Mo/W bis-MGD-type" evidence="8">
    <location>
        <begin position="18"/>
        <end position="75"/>
    </location>
</feature>
<comment type="caution">
    <text evidence="9">The sequence shown here is derived from an EMBL/GenBank/DDBJ whole genome shotgun (WGS) entry which is preliminary data.</text>
</comment>
<dbReference type="SUPFAM" id="SSF53706">
    <property type="entry name" value="Formate dehydrogenase/DMSO reductase, domains 1-3"/>
    <property type="match status" value="1"/>
</dbReference>
<dbReference type="InterPro" id="IPR050612">
    <property type="entry name" value="Prok_Mopterin_Oxidored"/>
</dbReference>
<reference evidence="9" key="1">
    <citation type="submission" date="2017-11" db="EMBL/GenBank/DDBJ databases">
        <title>Three new genomes from thermophilic consortium.</title>
        <authorList>
            <person name="Quaggio R."/>
            <person name="Amgarten D."/>
            <person name="Setubal J.C."/>
        </authorList>
    </citation>
    <scope>NUCLEOTIDE SEQUENCE</scope>
    <source>
        <strain evidence="9">ZCTH01-B2</strain>
    </source>
</reference>
<evidence type="ECO:0000259" key="8">
    <source>
        <dbReference type="PROSITE" id="PS51669"/>
    </source>
</evidence>
<dbReference type="SUPFAM" id="SSF50692">
    <property type="entry name" value="ADC-like"/>
    <property type="match status" value="1"/>
</dbReference>
<keyword evidence="3" id="KW-0500">Molybdenum</keyword>
<dbReference type="Gene3D" id="3.40.50.740">
    <property type="match status" value="1"/>
</dbReference>
<name>A0A953LJJ9_SYMTR</name>
<comment type="similarity">
    <text evidence="2">Belongs to the prokaryotic molybdopterin-containing oxidoreductase family.</text>
</comment>
<dbReference type="PROSITE" id="PS51669">
    <property type="entry name" value="4FE4S_MOW_BIS_MGD"/>
    <property type="match status" value="1"/>
</dbReference>
<dbReference type="Proteomes" id="UP000732377">
    <property type="component" value="Unassembled WGS sequence"/>
</dbReference>
<dbReference type="Pfam" id="PF04879">
    <property type="entry name" value="Molybdop_Fe4S4"/>
    <property type="match status" value="1"/>
</dbReference>
<gene>
    <name evidence="9" type="ORF">CWE10_06930</name>
</gene>
<dbReference type="InterPro" id="IPR006657">
    <property type="entry name" value="MoPterin_dinucl-bd_dom"/>
</dbReference>
<dbReference type="GO" id="GO:0016491">
    <property type="term" value="F:oxidoreductase activity"/>
    <property type="evidence" value="ECO:0007669"/>
    <property type="project" value="UniProtKB-KW"/>
</dbReference>
<keyword evidence="4" id="KW-0479">Metal-binding</keyword>
<proteinExistence type="inferred from homology"/>
<dbReference type="InterPro" id="IPR037920">
    <property type="entry name" value="YoaE_C"/>
</dbReference>
<evidence type="ECO:0000256" key="2">
    <source>
        <dbReference type="ARBA" id="ARBA00010312"/>
    </source>
</evidence>
<dbReference type="PROSITE" id="PS00490">
    <property type="entry name" value="MOLYBDOPTERIN_PROK_2"/>
    <property type="match status" value="1"/>
</dbReference>
<dbReference type="Gene3D" id="2.20.25.90">
    <property type="entry name" value="ADC-like domains"/>
    <property type="match status" value="1"/>
</dbReference>
<evidence type="ECO:0000256" key="5">
    <source>
        <dbReference type="ARBA" id="ARBA00023002"/>
    </source>
</evidence>
<dbReference type="InterPro" id="IPR006655">
    <property type="entry name" value="Mopterin_OxRdtase_prok_CS"/>
</dbReference>
<dbReference type="AlphaFoldDB" id="A0A953LJJ9"/>
<dbReference type="PANTHER" id="PTHR43742">
    <property type="entry name" value="TRIMETHYLAMINE-N-OXIDE REDUCTASE"/>
    <property type="match status" value="1"/>
</dbReference>
<dbReference type="InterPro" id="IPR009010">
    <property type="entry name" value="Asp_de-COase-like_dom_sf"/>
</dbReference>
<evidence type="ECO:0000256" key="6">
    <source>
        <dbReference type="ARBA" id="ARBA00023004"/>
    </source>
</evidence>
<dbReference type="InterPro" id="IPR006656">
    <property type="entry name" value="Mopterin_OxRdtase"/>
</dbReference>
<dbReference type="Gene3D" id="3.40.228.10">
    <property type="entry name" value="Dimethylsulfoxide Reductase, domain 2"/>
    <property type="match status" value="1"/>
</dbReference>
<evidence type="ECO:0000256" key="4">
    <source>
        <dbReference type="ARBA" id="ARBA00022723"/>
    </source>
</evidence>
<dbReference type="GO" id="GO:0051536">
    <property type="term" value="F:iron-sulfur cluster binding"/>
    <property type="evidence" value="ECO:0007669"/>
    <property type="project" value="UniProtKB-KW"/>
</dbReference>
<dbReference type="Pfam" id="PF00384">
    <property type="entry name" value="Molybdopterin"/>
    <property type="match status" value="1"/>
</dbReference>
<dbReference type="Gene3D" id="2.40.40.20">
    <property type="match status" value="1"/>
</dbReference>
<dbReference type="EMBL" id="PIUK01000048">
    <property type="protein sequence ID" value="MBY6275947.1"/>
    <property type="molecule type" value="Genomic_DNA"/>
</dbReference>
<dbReference type="GO" id="GO:0043546">
    <property type="term" value="F:molybdopterin cofactor binding"/>
    <property type="evidence" value="ECO:0007669"/>
    <property type="project" value="InterPro"/>
</dbReference>
<organism evidence="9 10">
    <name type="scientific">Symbiobacterium thermophilum</name>
    <dbReference type="NCBI Taxonomy" id="2734"/>
    <lineage>
        <taxon>Bacteria</taxon>
        <taxon>Bacillati</taxon>
        <taxon>Bacillota</taxon>
        <taxon>Clostridia</taxon>
        <taxon>Eubacteriales</taxon>
        <taxon>Symbiobacteriaceae</taxon>
        <taxon>Symbiobacterium</taxon>
    </lineage>
</organism>
<dbReference type="PANTHER" id="PTHR43742:SF6">
    <property type="entry name" value="OXIDOREDUCTASE YYAE-RELATED"/>
    <property type="match status" value="1"/>
</dbReference>
<evidence type="ECO:0000313" key="10">
    <source>
        <dbReference type="Proteomes" id="UP000732377"/>
    </source>
</evidence>
<keyword evidence="6" id="KW-0408">Iron</keyword>
<evidence type="ECO:0000256" key="3">
    <source>
        <dbReference type="ARBA" id="ARBA00022505"/>
    </source>
</evidence>
<sequence length="713" mass="79112">MAVSRETRPESRRGADGVVVKRAVCPHDCWDTCSMLVHVKDGRVVRVMGDPDHPVTRGYLCVKTNHYEERVYSPDRVLYPMKRTGPKGSGQFERISWDEALTTIADRFRAIIAQYGAEAILPYSYAGTIGTLQYGSMDRRFFHRLGASQLDRTICSAAGEAAIKSVIGAKMGPDPEDMVHARLIVAWGVNVTSSNPHQWPIIQEARRRGAKLVVIDPYRYKGAREADWHLSPRPGTDAALALGLMHVLVREGWIDRDYVERYTEGFEQLRRKVAEWPPERAAAVTGIPAGDIERLARLWWESRPGVLRVGYGLQRHTNGGSTVRAICMIPALTGHWRDRGGGFLLSNSGSYGLNSFALRRPDLMPSPPPRTINMIELGKALTELTDPPVMALFVYNSNPASVAPNQSKVLAGLSREDLFTVVHEQLFTDTCRWADIVLPATTQFEHTDLMTSYWHLYVQLNEPVIEPLGEAVPNTELFRRLARAMGFTEPCFQDSDEELIRQALSGGSPFLEGITLERLKEERFIKVSRPAAPFAEGGFATPSGKVEFYSQALADLGLDPVVEYTPPAESADGSPELAARYPIALITPAAHHFLNSTFANLPRMREREGAPTIFLNPQDAAARNIRSGDWVRVFNDRGSVRLQAQVGDWSQPGVAVSPSIWWSRHMPDGVGINVLTTDRPTDMGGGASFHTNLVQVELCDPPDGQVRDDDPSR</sequence>
<evidence type="ECO:0000256" key="7">
    <source>
        <dbReference type="ARBA" id="ARBA00023014"/>
    </source>
</evidence>
<dbReference type="CDD" id="cd02786">
    <property type="entry name" value="MopB_CT_3"/>
    <property type="match status" value="1"/>
</dbReference>
<keyword evidence="5" id="KW-0560">Oxidoreductase</keyword>
<keyword evidence="7" id="KW-0411">Iron-sulfur</keyword>
<comment type="cofactor">
    <cofactor evidence="1">
        <name>Mo-bis(molybdopterin guanine dinucleotide)</name>
        <dbReference type="ChEBI" id="CHEBI:60539"/>
    </cofactor>
</comment>
<accession>A0A953LJJ9</accession>